<dbReference type="AlphaFoldDB" id="A0A0E9T8C2"/>
<proteinExistence type="predicted"/>
<accession>A0A0E9T8C2</accession>
<reference evidence="1" key="1">
    <citation type="submission" date="2014-11" db="EMBL/GenBank/DDBJ databases">
        <authorList>
            <person name="Amaro Gonzalez C."/>
        </authorList>
    </citation>
    <scope>NUCLEOTIDE SEQUENCE</scope>
</reference>
<organism evidence="1">
    <name type="scientific">Anguilla anguilla</name>
    <name type="common">European freshwater eel</name>
    <name type="synonym">Muraena anguilla</name>
    <dbReference type="NCBI Taxonomy" id="7936"/>
    <lineage>
        <taxon>Eukaryota</taxon>
        <taxon>Metazoa</taxon>
        <taxon>Chordata</taxon>
        <taxon>Craniata</taxon>
        <taxon>Vertebrata</taxon>
        <taxon>Euteleostomi</taxon>
        <taxon>Actinopterygii</taxon>
        <taxon>Neopterygii</taxon>
        <taxon>Teleostei</taxon>
        <taxon>Anguilliformes</taxon>
        <taxon>Anguillidae</taxon>
        <taxon>Anguilla</taxon>
    </lineage>
</organism>
<evidence type="ECO:0000313" key="1">
    <source>
        <dbReference type="EMBL" id="JAH49677.1"/>
    </source>
</evidence>
<dbReference type="EMBL" id="GBXM01058900">
    <property type="protein sequence ID" value="JAH49677.1"/>
    <property type="molecule type" value="Transcribed_RNA"/>
</dbReference>
<reference evidence="1" key="2">
    <citation type="journal article" date="2015" name="Fish Shellfish Immunol.">
        <title>Early steps in the European eel (Anguilla anguilla)-Vibrio vulnificus interaction in the gills: Role of the RtxA13 toxin.</title>
        <authorList>
            <person name="Callol A."/>
            <person name="Pajuelo D."/>
            <person name="Ebbesson L."/>
            <person name="Teles M."/>
            <person name="MacKenzie S."/>
            <person name="Amaro C."/>
        </authorList>
    </citation>
    <scope>NUCLEOTIDE SEQUENCE</scope>
</reference>
<protein>
    <submittedName>
        <fullName evidence="1">Uncharacterized protein</fullName>
    </submittedName>
</protein>
<sequence length="23" mass="2714">MSSLYFAFDHSELVRLQLSIFLP</sequence>
<name>A0A0E9T8C2_ANGAN</name>